<proteinExistence type="predicted"/>
<accession>A0A0E9V6V9</accession>
<protein>
    <submittedName>
        <fullName evidence="1">Uncharacterized protein</fullName>
    </submittedName>
</protein>
<name>A0A0E9V6V9_ANGAN</name>
<sequence>MLTPVQERNGWNCCLDGLLVS</sequence>
<dbReference type="EMBL" id="GBXM01034733">
    <property type="protein sequence ID" value="JAH73844.1"/>
    <property type="molecule type" value="Transcribed_RNA"/>
</dbReference>
<evidence type="ECO:0000313" key="1">
    <source>
        <dbReference type="EMBL" id="JAH73844.1"/>
    </source>
</evidence>
<organism evidence="1">
    <name type="scientific">Anguilla anguilla</name>
    <name type="common">European freshwater eel</name>
    <name type="synonym">Muraena anguilla</name>
    <dbReference type="NCBI Taxonomy" id="7936"/>
    <lineage>
        <taxon>Eukaryota</taxon>
        <taxon>Metazoa</taxon>
        <taxon>Chordata</taxon>
        <taxon>Craniata</taxon>
        <taxon>Vertebrata</taxon>
        <taxon>Euteleostomi</taxon>
        <taxon>Actinopterygii</taxon>
        <taxon>Neopterygii</taxon>
        <taxon>Teleostei</taxon>
        <taxon>Anguilliformes</taxon>
        <taxon>Anguillidae</taxon>
        <taxon>Anguilla</taxon>
    </lineage>
</organism>
<dbReference type="AlphaFoldDB" id="A0A0E9V6V9"/>
<reference evidence="1" key="1">
    <citation type="submission" date="2014-11" db="EMBL/GenBank/DDBJ databases">
        <authorList>
            <person name="Amaro Gonzalez C."/>
        </authorList>
    </citation>
    <scope>NUCLEOTIDE SEQUENCE</scope>
</reference>
<reference evidence="1" key="2">
    <citation type="journal article" date="2015" name="Fish Shellfish Immunol.">
        <title>Early steps in the European eel (Anguilla anguilla)-Vibrio vulnificus interaction in the gills: Role of the RtxA13 toxin.</title>
        <authorList>
            <person name="Callol A."/>
            <person name="Pajuelo D."/>
            <person name="Ebbesson L."/>
            <person name="Teles M."/>
            <person name="MacKenzie S."/>
            <person name="Amaro C."/>
        </authorList>
    </citation>
    <scope>NUCLEOTIDE SEQUENCE</scope>
</reference>